<reference evidence="1 2" key="1">
    <citation type="submission" date="2017-08" db="EMBL/GenBank/DDBJ databases">
        <title>The complete genome sequence of Nocardiopsis gilva YIM 90087.</title>
        <authorList>
            <person name="Yin M."/>
            <person name="Tang S."/>
        </authorList>
    </citation>
    <scope>NUCLEOTIDE SEQUENCE [LARGE SCALE GENOMIC DNA]</scope>
    <source>
        <strain evidence="1 2">YIM 90087</strain>
    </source>
</reference>
<dbReference type="Proteomes" id="UP000215005">
    <property type="component" value="Chromosome"/>
</dbReference>
<accession>A0A223S1L7</accession>
<proteinExistence type="predicted"/>
<evidence type="ECO:0000313" key="1">
    <source>
        <dbReference type="EMBL" id="ASU82008.1"/>
    </source>
</evidence>
<keyword evidence="2" id="KW-1185">Reference proteome</keyword>
<evidence type="ECO:0000313" key="2">
    <source>
        <dbReference type="Proteomes" id="UP000215005"/>
    </source>
</evidence>
<dbReference type="InterPro" id="IPR016181">
    <property type="entry name" value="Acyl_CoA_acyltransferase"/>
</dbReference>
<dbReference type="OrthoDB" id="9806005at2"/>
<name>A0A223S1L7_9ACTN</name>
<dbReference type="Gene3D" id="3.40.630.30">
    <property type="match status" value="1"/>
</dbReference>
<dbReference type="SUPFAM" id="SSF55729">
    <property type="entry name" value="Acyl-CoA N-acyltransferases (Nat)"/>
    <property type="match status" value="1"/>
</dbReference>
<protein>
    <recommendedName>
        <fullName evidence="3">N-acetyltransferase</fullName>
    </recommendedName>
</protein>
<dbReference type="KEGG" id="ngv:CDO52_03735"/>
<dbReference type="AlphaFoldDB" id="A0A223S1L7"/>
<gene>
    <name evidence="1" type="ORF">CDO52_03735</name>
</gene>
<sequence>MSTGNSARNLRDFTRLWDVIYRGDPHAVRPFRKEVTEALGGSDPFVRRGDREVFVVTADDGSPLARAVAWYTPASDQHRGAPTGLFSHFESVNSDQPVDLLLDAVRRWLADRGAVHITGPMSPKSSEPVGVLVDGPGRPVYGMPYNPPYYPDLLAGAGLTAAQDLLQQTVRLSGDYPRLRSVAALARRRFPQLRVRGIDLANFEADVRHLVTFHNCTNRDTWGFMPMDFDEVWAVAKQFRPFYRPEYGLIAEVDGEIVGMAIAVPDANQVLHRMAGRLWPFGWWHLLTGMRGIRELRGLYIGVEPRFRLTGMDALVMSEWLDRAVSRHGITHVHLGWTPESNTRLHRQVEQEAGPENVTTKRFRVYRGEAGGGRR</sequence>
<evidence type="ECO:0008006" key="3">
    <source>
        <dbReference type="Google" id="ProtNLM"/>
    </source>
</evidence>
<organism evidence="1 2">
    <name type="scientific">Nocardiopsis gilva YIM 90087</name>
    <dbReference type="NCBI Taxonomy" id="1235441"/>
    <lineage>
        <taxon>Bacteria</taxon>
        <taxon>Bacillati</taxon>
        <taxon>Actinomycetota</taxon>
        <taxon>Actinomycetes</taxon>
        <taxon>Streptosporangiales</taxon>
        <taxon>Nocardiopsidaceae</taxon>
        <taxon>Nocardiopsis</taxon>
    </lineage>
</organism>
<dbReference type="RefSeq" id="WP_017620625.1">
    <property type="nucleotide sequence ID" value="NZ_CP022753.1"/>
</dbReference>
<dbReference type="InterPro" id="IPR039968">
    <property type="entry name" value="BcerS-like"/>
</dbReference>
<dbReference type="EMBL" id="CP022753">
    <property type="protein sequence ID" value="ASU82008.1"/>
    <property type="molecule type" value="Genomic_DNA"/>
</dbReference>
<dbReference type="PANTHER" id="PTHR41368:SF1">
    <property type="entry name" value="PROTEIN YGHO"/>
    <property type="match status" value="1"/>
</dbReference>
<dbReference type="PANTHER" id="PTHR41368">
    <property type="entry name" value="PROTEIN YGHO"/>
    <property type="match status" value="1"/>
</dbReference>